<reference evidence="2 3" key="1">
    <citation type="journal article" date="2014" name="PLoS Genet.">
        <title>Phylogenetically driven sequencing of extremely halophilic archaea reveals strategies for static and dynamic osmo-response.</title>
        <authorList>
            <person name="Becker E.A."/>
            <person name="Seitzer P.M."/>
            <person name="Tritt A."/>
            <person name="Larsen D."/>
            <person name="Krusor M."/>
            <person name="Yao A.I."/>
            <person name="Wu D."/>
            <person name="Madern D."/>
            <person name="Eisen J.A."/>
            <person name="Darling A.E."/>
            <person name="Facciotti M.T."/>
        </authorList>
    </citation>
    <scope>NUCLEOTIDE SEQUENCE [LARGE SCALE GENOMIC DNA]</scope>
    <source>
        <strain evidence="3">DSM 18310 / JCM 13924 / TL6</strain>
    </source>
</reference>
<keyword evidence="3" id="KW-1185">Reference proteome</keyword>
<gene>
    <name evidence="2" type="ORF">C457_17247</name>
</gene>
<evidence type="ECO:0000313" key="2">
    <source>
        <dbReference type="EMBL" id="ELZ65267.1"/>
    </source>
</evidence>
<feature type="compositionally biased region" description="Acidic residues" evidence="1">
    <location>
        <begin position="22"/>
        <end position="37"/>
    </location>
</feature>
<protein>
    <submittedName>
        <fullName evidence="2">Uncharacterized protein</fullName>
    </submittedName>
</protein>
<evidence type="ECO:0000256" key="1">
    <source>
        <dbReference type="SAM" id="MobiDB-lite"/>
    </source>
</evidence>
<dbReference type="Proteomes" id="UP000011559">
    <property type="component" value="Unassembled WGS sequence"/>
</dbReference>
<dbReference type="EMBL" id="AOLG01000054">
    <property type="protein sequence ID" value="ELZ65267.1"/>
    <property type="molecule type" value="Genomic_DNA"/>
</dbReference>
<dbReference type="OrthoDB" id="293747at2157"/>
<sequence length="150" mass="15969">MSLIDFIRSVEESQDEFDVELEEFDADSEQEAVDDESSGGRSYGRLFLVALLLVGVAYAVSRLRSSSGDSFTDIALAADDAESEVVTDDDAADDEDATVTVEHDPEDETEDAASADETDEADGDEAADADDDGAVEVEIESPGDDGDEDE</sequence>
<organism evidence="2 3">
    <name type="scientific">Haloferax prahovense (strain DSM 18310 / JCM 13924 / TL6)</name>
    <dbReference type="NCBI Taxonomy" id="1227461"/>
    <lineage>
        <taxon>Archaea</taxon>
        <taxon>Methanobacteriati</taxon>
        <taxon>Methanobacteriota</taxon>
        <taxon>Stenosarchaea group</taxon>
        <taxon>Halobacteria</taxon>
        <taxon>Halobacteriales</taxon>
        <taxon>Haloferacaceae</taxon>
        <taxon>Haloferax</taxon>
    </lineage>
</organism>
<proteinExistence type="predicted"/>
<feature type="compositionally biased region" description="Acidic residues" evidence="1">
    <location>
        <begin position="81"/>
        <end position="97"/>
    </location>
</feature>
<feature type="region of interest" description="Disordered" evidence="1">
    <location>
        <begin position="22"/>
        <end position="41"/>
    </location>
</feature>
<dbReference type="AlphaFoldDB" id="M0G151"/>
<dbReference type="RefSeq" id="WP_008096538.1">
    <property type="nucleotide sequence ID" value="NZ_AOLG01000054.1"/>
</dbReference>
<evidence type="ECO:0000313" key="3">
    <source>
        <dbReference type="Proteomes" id="UP000011559"/>
    </source>
</evidence>
<feature type="region of interest" description="Disordered" evidence="1">
    <location>
        <begin position="81"/>
        <end position="150"/>
    </location>
</feature>
<name>M0G151_HALPT</name>
<feature type="compositionally biased region" description="Acidic residues" evidence="1">
    <location>
        <begin position="104"/>
        <end position="150"/>
    </location>
</feature>
<dbReference type="PATRIC" id="fig|1227461.3.peg.3384"/>
<comment type="caution">
    <text evidence="2">The sequence shown here is derived from an EMBL/GenBank/DDBJ whole genome shotgun (WGS) entry which is preliminary data.</text>
</comment>
<accession>M0G151</accession>